<dbReference type="SUPFAM" id="SSF52141">
    <property type="entry name" value="Uracil-DNA glycosylase-like"/>
    <property type="match status" value="1"/>
</dbReference>
<comment type="caution">
    <text evidence="2">The sequence shown here is derived from an EMBL/GenBank/DDBJ whole genome shotgun (WGS) entry which is preliminary data.</text>
</comment>
<accession>A0A1F7YH02</accession>
<dbReference type="InterPro" id="IPR036895">
    <property type="entry name" value="Uracil-DNA_glycosylase-like_sf"/>
</dbReference>
<feature type="domain" description="Uracil-DNA glycosylase-like" evidence="1">
    <location>
        <begin position="22"/>
        <end position="150"/>
    </location>
</feature>
<dbReference type="Pfam" id="PF03167">
    <property type="entry name" value="UDG"/>
    <property type="match status" value="1"/>
</dbReference>
<dbReference type="EMBL" id="MGGI01000012">
    <property type="protein sequence ID" value="OGM26542.1"/>
    <property type="molecule type" value="Genomic_DNA"/>
</dbReference>
<name>A0A1F7YH02_9BACT</name>
<reference evidence="2 3" key="1">
    <citation type="journal article" date="2016" name="Nat. Commun.">
        <title>Thousands of microbial genomes shed light on interconnected biogeochemical processes in an aquifer system.</title>
        <authorList>
            <person name="Anantharaman K."/>
            <person name="Brown C.T."/>
            <person name="Hug L.A."/>
            <person name="Sharon I."/>
            <person name="Castelle C.J."/>
            <person name="Probst A.J."/>
            <person name="Thomas B.C."/>
            <person name="Singh A."/>
            <person name="Wilkins M.J."/>
            <person name="Karaoz U."/>
            <person name="Brodie E.L."/>
            <person name="Williams K.H."/>
            <person name="Hubbard S.S."/>
            <person name="Banfield J.F."/>
        </authorList>
    </citation>
    <scope>NUCLEOTIDE SEQUENCE [LARGE SCALE GENOMIC DNA]</scope>
</reference>
<dbReference type="Proteomes" id="UP000178851">
    <property type="component" value="Unassembled WGS sequence"/>
</dbReference>
<sequence>MKKVIFIGQAMPRFKRDLHDWPSLNSWLNKIGISDREIRENFFYSALVNYFPGQKNGTHRVPTNLEIERERRRLVDTIKNFNPEIVVPIGKLSISYCLDEKVEKLRDYIGKNYNVNPYKALNEDLLVIPLPHPSGASTWRHKHENMILLKKALKFLKTNLSPNNP</sequence>
<protein>
    <recommendedName>
        <fullName evidence="1">Uracil-DNA glycosylase-like domain-containing protein</fullName>
    </recommendedName>
</protein>
<dbReference type="InterPro" id="IPR005122">
    <property type="entry name" value="Uracil-DNA_glycosylase-like"/>
</dbReference>
<evidence type="ECO:0000259" key="1">
    <source>
        <dbReference type="Pfam" id="PF03167"/>
    </source>
</evidence>
<dbReference type="Gene3D" id="3.40.470.10">
    <property type="entry name" value="Uracil-DNA glycosylase-like domain"/>
    <property type="match status" value="1"/>
</dbReference>
<evidence type="ECO:0000313" key="2">
    <source>
        <dbReference type="EMBL" id="OGM26542.1"/>
    </source>
</evidence>
<organism evidence="2 3">
    <name type="scientific">Candidatus Woesebacteria bacterium RIFCSPHIGHO2_01_FULL_39_28</name>
    <dbReference type="NCBI Taxonomy" id="1802496"/>
    <lineage>
        <taxon>Bacteria</taxon>
        <taxon>Candidatus Woeseibacteriota</taxon>
    </lineage>
</organism>
<dbReference type="AlphaFoldDB" id="A0A1F7YH02"/>
<proteinExistence type="predicted"/>
<evidence type="ECO:0000313" key="3">
    <source>
        <dbReference type="Proteomes" id="UP000178851"/>
    </source>
</evidence>
<gene>
    <name evidence="2" type="ORF">A2627_00760</name>
</gene>